<sequence>MPAHLIAVDLGDISWDRRGSGLESLSAGHLLDPVMQGDEDFVQTEDLLLDDASWGIDGYHLALSTPNLLLSDSSSAGPLPLDPTMIRIGTCDSGLLTLSPSIPIRPESSESGWFSMDPDKGLSQEYGTKGPIATTVSLQTDSLEDVPKASSPTVKMRSASRKPKTLRGKPSIPANTQLARESLNNVERDYRTRLKVRFEKLLRAVQESMFKNETTDEDGSVRDDYRFSRGEVLDAARQRILALEEEKRRLTTRVEILNHNLMVNRRRQTVAKM</sequence>
<keyword evidence="1" id="KW-0175">Coiled coil</keyword>
<feature type="region of interest" description="Disordered" evidence="2">
    <location>
        <begin position="143"/>
        <end position="172"/>
    </location>
</feature>
<evidence type="ECO:0008006" key="5">
    <source>
        <dbReference type="Google" id="ProtNLM"/>
    </source>
</evidence>
<proteinExistence type="predicted"/>
<gene>
    <name evidence="3" type="ORF">FOXG_10191</name>
</gene>
<dbReference type="SUPFAM" id="SSF47459">
    <property type="entry name" value="HLH, helix-loop-helix DNA-binding domain"/>
    <property type="match status" value="1"/>
</dbReference>
<reference evidence="3" key="1">
    <citation type="submission" date="2007-04" db="EMBL/GenBank/DDBJ databases">
        <authorList>
            <consortium name="The Broad Institute Genome Sequencing Platform"/>
            <person name="Birren B."/>
            <person name="Lander E."/>
            <person name="Galagan J."/>
            <person name="Nusbaum C."/>
            <person name="Devon K."/>
            <person name="Ma L.-J."/>
            <person name="Jaffe D."/>
            <person name="Butler J."/>
            <person name="Alvarez P."/>
            <person name="Gnerre S."/>
            <person name="Grabherr M."/>
            <person name="Kleber M."/>
            <person name="Mauceli E."/>
            <person name="Brockman W."/>
            <person name="MacCallum I.A."/>
            <person name="Young S."/>
            <person name="LaButti K."/>
            <person name="DeCaprio D."/>
            <person name="Crawford M."/>
            <person name="Koehrsen M."/>
            <person name="Engels R."/>
            <person name="Montgomery P."/>
            <person name="Pearson M."/>
            <person name="Howarth C."/>
            <person name="Larson L."/>
            <person name="White J."/>
            <person name="O'Leary S."/>
            <person name="Kodira C."/>
            <person name="Zeng Q."/>
            <person name="Yandava C."/>
            <person name="Alvarado L."/>
            <person name="Kistler C."/>
            <person name="Shim W.-B."/>
            <person name="Kang S."/>
            <person name="Woloshuk C."/>
        </authorList>
    </citation>
    <scope>NUCLEOTIDE SEQUENCE</scope>
    <source>
        <strain evidence="3">4287</strain>
    </source>
</reference>
<protein>
    <recommendedName>
        <fullName evidence="5">Allergen Fus c 3</fullName>
    </recommendedName>
</protein>
<dbReference type="EMBL" id="DS231707">
    <property type="protein sequence ID" value="KNB09656.1"/>
    <property type="molecule type" value="Genomic_DNA"/>
</dbReference>
<reference evidence="3" key="2">
    <citation type="journal article" date="2010" name="Nature">
        <title>Comparative genomics reveals mobile pathogenicity chromosomes in Fusarium.</title>
        <authorList>
            <person name="Ma L.J."/>
            <person name="van der Does H.C."/>
            <person name="Borkovich K.A."/>
            <person name="Coleman J.J."/>
            <person name="Daboussi M.J."/>
            <person name="Di Pietro A."/>
            <person name="Dufresne M."/>
            <person name="Freitag M."/>
            <person name="Grabherr M."/>
            <person name="Henrissat B."/>
            <person name="Houterman P.M."/>
            <person name="Kang S."/>
            <person name="Shim W.B."/>
            <person name="Woloshuk C."/>
            <person name="Xie X."/>
            <person name="Xu J.R."/>
            <person name="Antoniw J."/>
            <person name="Baker S.E."/>
            <person name="Bluhm B.H."/>
            <person name="Breakspear A."/>
            <person name="Brown D.W."/>
            <person name="Butchko R.A."/>
            <person name="Chapman S."/>
            <person name="Coulson R."/>
            <person name="Coutinho P.M."/>
            <person name="Danchin E.G."/>
            <person name="Diener A."/>
            <person name="Gale L.R."/>
            <person name="Gardiner D.M."/>
            <person name="Goff S."/>
            <person name="Hammond-Kosack K.E."/>
            <person name="Hilburn K."/>
            <person name="Hua-Van A."/>
            <person name="Jonkers W."/>
            <person name="Kazan K."/>
            <person name="Kodira C.D."/>
            <person name="Koehrsen M."/>
            <person name="Kumar L."/>
            <person name="Lee Y.H."/>
            <person name="Li L."/>
            <person name="Manners J.M."/>
            <person name="Miranda-Saavedra D."/>
            <person name="Mukherjee M."/>
            <person name="Park G."/>
            <person name="Park J."/>
            <person name="Park S.Y."/>
            <person name="Proctor R.H."/>
            <person name="Regev A."/>
            <person name="Ruiz-Roldan M.C."/>
            <person name="Sain D."/>
            <person name="Sakthikumar S."/>
            <person name="Sykes S."/>
            <person name="Schwartz D.C."/>
            <person name="Turgeon B.G."/>
            <person name="Wapinski I."/>
            <person name="Yoder O."/>
            <person name="Young S."/>
            <person name="Zeng Q."/>
            <person name="Zhou S."/>
            <person name="Galagan J."/>
            <person name="Cuomo C.A."/>
            <person name="Kistler H.C."/>
            <person name="Rep M."/>
        </authorList>
    </citation>
    <scope>NUCLEOTIDE SEQUENCE [LARGE SCALE GENOMIC DNA]</scope>
    <source>
        <strain evidence="3">4287</strain>
    </source>
</reference>
<dbReference type="GeneID" id="28951685"/>
<evidence type="ECO:0000313" key="4">
    <source>
        <dbReference type="Proteomes" id="UP000009097"/>
    </source>
</evidence>
<evidence type="ECO:0000313" key="3">
    <source>
        <dbReference type="EMBL" id="KNB09656.1"/>
    </source>
</evidence>
<dbReference type="GO" id="GO:0046983">
    <property type="term" value="F:protein dimerization activity"/>
    <property type="evidence" value="ECO:0007669"/>
    <property type="project" value="InterPro"/>
</dbReference>
<feature type="coiled-coil region" evidence="1">
    <location>
        <begin position="233"/>
        <end position="260"/>
    </location>
</feature>
<dbReference type="InterPro" id="IPR036638">
    <property type="entry name" value="HLH_DNA-bd_sf"/>
</dbReference>
<dbReference type="Gene3D" id="4.10.280.10">
    <property type="entry name" value="Helix-loop-helix DNA-binding domain"/>
    <property type="match status" value="1"/>
</dbReference>
<accession>A0A0J9VFH2</accession>
<dbReference type="VEuPathDB" id="FungiDB:FOXG_10191"/>
<dbReference type="Proteomes" id="UP000009097">
    <property type="component" value="Unassembled WGS sequence"/>
</dbReference>
<evidence type="ECO:0000256" key="1">
    <source>
        <dbReference type="SAM" id="Coils"/>
    </source>
</evidence>
<organism evidence="3 4">
    <name type="scientific">Fusarium oxysporum f. sp. lycopersici (strain 4287 / CBS 123668 / FGSC 9935 / NRRL 34936)</name>
    <name type="common">Fusarium vascular wilt of tomato</name>
    <dbReference type="NCBI Taxonomy" id="426428"/>
    <lineage>
        <taxon>Eukaryota</taxon>
        <taxon>Fungi</taxon>
        <taxon>Dikarya</taxon>
        <taxon>Ascomycota</taxon>
        <taxon>Pezizomycotina</taxon>
        <taxon>Sordariomycetes</taxon>
        <taxon>Hypocreomycetidae</taxon>
        <taxon>Hypocreales</taxon>
        <taxon>Nectriaceae</taxon>
        <taxon>Fusarium</taxon>
        <taxon>Fusarium oxysporum species complex</taxon>
    </lineage>
</organism>
<dbReference type="KEGG" id="fox:FOXG_10191"/>
<name>A0A0J9VFH2_FUSO4</name>
<dbReference type="AlphaFoldDB" id="A0A0J9VFH2"/>
<dbReference type="RefSeq" id="XP_018247701.1">
    <property type="nucleotide sequence ID" value="XM_018389434.1"/>
</dbReference>
<feature type="compositionally biased region" description="Basic residues" evidence="2">
    <location>
        <begin position="158"/>
        <end position="167"/>
    </location>
</feature>
<dbReference type="OrthoDB" id="3542681at2759"/>
<evidence type="ECO:0000256" key="2">
    <source>
        <dbReference type="SAM" id="MobiDB-lite"/>
    </source>
</evidence>